<sequence>MIDRRRFIGGSGCALAIGALPTLAAEAELDAAYVNARVWTGRSPSEHSDALGVIGTDIVAIGDAAVRARSGRRTRMIDLQGAFVVPGMVDCHTHFARASLMLSRPSLRDADTPAEFVRRIGAAAAALPKGQWLEGGNWDADRWGGEMPTRQWIDAVTPDIPVAVIRYDLHMLLLNSLALKLAGIDRNTPDVPGGVILRDARGEPTGVLKDAARDLATRAIPRPSEAQVEAAIRRGITLGLSKGVTQVHNTDVDWETHDALRRMRPRGETDIRFYSYTPIADWERAVALVKAEGRGDDWVRWGACKAVYDGSLGSRTALFYEPYLDDPSTHGIAVTRRSDLREWIGEADKAGLQVSAHAIGDEANDEVLDVMAEVADANGMRDRRFRIEHAQSLSKAAIPRFAKQNVIASVQPYHAIDDGRWAIRRIGEERLTRTYAFHSLVASGAHVCLGSDWPVAPLDPIIGIQAAVLRETLDGKNPGGWHPEQRISLAQALAGYTREAAYAGFMDKRMGIIAPGRLADFVVLDRDLFAIDPETIAQTGVLRTVVGGKQRFG</sequence>
<keyword evidence="1" id="KW-0732">Signal</keyword>
<dbReference type="Proteomes" id="UP000094626">
    <property type="component" value="Plasmid pSA1"/>
</dbReference>
<dbReference type="SUPFAM" id="SSF51556">
    <property type="entry name" value="Metallo-dependent hydrolases"/>
    <property type="match status" value="1"/>
</dbReference>
<geneLocation type="plasmid" evidence="3 6">
    <name>pSA1</name>
</geneLocation>
<accession>A0A031J5H9</accession>
<evidence type="ECO:0000256" key="1">
    <source>
        <dbReference type="SAM" id="SignalP"/>
    </source>
</evidence>
<dbReference type="Gene3D" id="3.20.20.140">
    <property type="entry name" value="Metal-dependent hydrolases"/>
    <property type="match status" value="1"/>
</dbReference>
<dbReference type="CDD" id="cd01300">
    <property type="entry name" value="YtcJ_like"/>
    <property type="match status" value="1"/>
</dbReference>
<dbReference type="PATRIC" id="fig|158500.4.peg.5697"/>
<dbReference type="KEGG" id="nre:BES08_21355"/>
<name>A0A031J5H9_9SPHN</name>
<dbReference type="EMBL" id="JFYZ01000080">
    <property type="protein sequence ID" value="EZP68511.1"/>
    <property type="molecule type" value="Genomic_DNA"/>
</dbReference>
<dbReference type="RefSeq" id="WP_008831843.1">
    <property type="nucleotide sequence ID" value="NZ_CP017076.1"/>
</dbReference>
<keyword evidence="4" id="KW-0378">Hydrolase</keyword>
<reference evidence="6" key="3">
    <citation type="journal article" date="2017" name="J. Biotechnol.">
        <title>Complete genome sequence of Novosphingobium resinovorum SA1, a versatile xenobiotic-degrading bacterium capable of utilizing sulfanilic acid.</title>
        <authorList>
            <person name="Hegedus B."/>
            <person name="Kos P.B."/>
            <person name="Balint B."/>
            <person name="Maroti G."/>
            <person name="Gan H.M."/>
            <person name="Perei K."/>
            <person name="Rakhely G."/>
        </authorList>
    </citation>
    <scope>NUCLEOTIDE SEQUENCE [LARGE SCALE GENOMIC DNA]</scope>
    <source>
        <strain evidence="6">SA1</strain>
    </source>
</reference>
<dbReference type="SUPFAM" id="SSF51338">
    <property type="entry name" value="Composite domain of metallo-dependent hydrolases"/>
    <property type="match status" value="1"/>
</dbReference>
<keyword evidence="3" id="KW-0614">Plasmid</keyword>
<keyword evidence="6" id="KW-1185">Reference proteome</keyword>
<protein>
    <submittedName>
        <fullName evidence="4">Amidohydrolase</fullName>
    </submittedName>
</protein>
<dbReference type="InterPro" id="IPR032466">
    <property type="entry name" value="Metal_Hydrolase"/>
</dbReference>
<dbReference type="InterPro" id="IPR013108">
    <property type="entry name" value="Amidohydro_3"/>
</dbReference>
<evidence type="ECO:0000313" key="6">
    <source>
        <dbReference type="Proteomes" id="UP000094626"/>
    </source>
</evidence>
<dbReference type="eggNOG" id="COG1574">
    <property type="taxonomic scope" value="Bacteria"/>
</dbReference>
<dbReference type="PANTHER" id="PTHR22642">
    <property type="entry name" value="IMIDAZOLONEPROPIONASE"/>
    <property type="match status" value="1"/>
</dbReference>
<evidence type="ECO:0000313" key="3">
    <source>
        <dbReference type="EMBL" id="AOR79390.1"/>
    </source>
</evidence>
<dbReference type="PANTHER" id="PTHR22642:SF2">
    <property type="entry name" value="PROTEIN LONG AFTER FAR-RED 3"/>
    <property type="match status" value="1"/>
</dbReference>
<feature type="chain" id="PRO_5014496801" evidence="1">
    <location>
        <begin position="25"/>
        <end position="553"/>
    </location>
</feature>
<dbReference type="EMBL" id="CP017076">
    <property type="protein sequence ID" value="AOR79390.1"/>
    <property type="molecule type" value="Genomic_DNA"/>
</dbReference>
<dbReference type="PROSITE" id="PS51318">
    <property type="entry name" value="TAT"/>
    <property type="match status" value="1"/>
</dbReference>
<dbReference type="InterPro" id="IPR006311">
    <property type="entry name" value="TAT_signal"/>
</dbReference>
<dbReference type="Gene3D" id="3.10.310.70">
    <property type="match status" value="1"/>
</dbReference>
<dbReference type="OrthoDB" id="9811399at2"/>
<dbReference type="Gene3D" id="2.30.40.10">
    <property type="entry name" value="Urease, subunit C, domain 1"/>
    <property type="match status" value="1"/>
</dbReference>
<dbReference type="InterPro" id="IPR033932">
    <property type="entry name" value="YtcJ-like"/>
</dbReference>
<feature type="signal peptide" evidence="1">
    <location>
        <begin position="1"/>
        <end position="24"/>
    </location>
</feature>
<dbReference type="Proteomes" id="UP000024329">
    <property type="component" value="Unassembled WGS sequence"/>
</dbReference>
<reference evidence="3" key="2">
    <citation type="submission" date="2016-08" db="EMBL/GenBank/DDBJ databases">
        <authorList>
            <person name="Seilhamer J.J."/>
        </authorList>
    </citation>
    <scope>NUCLEOTIDE SEQUENCE [LARGE SCALE GENOMIC DNA]</scope>
    <source>
        <strain evidence="3">SA1</strain>
        <plasmid evidence="3">pSA1</plasmid>
    </source>
</reference>
<organism evidence="4 5">
    <name type="scientific">Novosphingobium resinovorum</name>
    <dbReference type="NCBI Taxonomy" id="158500"/>
    <lineage>
        <taxon>Bacteria</taxon>
        <taxon>Pseudomonadati</taxon>
        <taxon>Pseudomonadota</taxon>
        <taxon>Alphaproteobacteria</taxon>
        <taxon>Sphingomonadales</taxon>
        <taxon>Sphingomonadaceae</taxon>
        <taxon>Novosphingobium</taxon>
    </lineage>
</organism>
<gene>
    <name evidence="3" type="ORF">BES08_21355</name>
    <name evidence="4" type="ORF">BV97_05619</name>
</gene>
<evidence type="ECO:0000313" key="4">
    <source>
        <dbReference type="EMBL" id="EZP68511.1"/>
    </source>
</evidence>
<dbReference type="InterPro" id="IPR011059">
    <property type="entry name" value="Metal-dep_hydrolase_composite"/>
</dbReference>
<dbReference type="Pfam" id="PF07969">
    <property type="entry name" value="Amidohydro_3"/>
    <property type="match status" value="1"/>
</dbReference>
<feature type="domain" description="Amidohydrolase 3" evidence="2">
    <location>
        <begin position="76"/>
        <end position="550"/>
    </location>
</feature>
<dbReference type="AlphaFoldDB" id="A0A031J5H9"/>
<dbReference type="GO" id="GO:0016810">
    <property type="term" value="F:hydrolase activity, acting on carbon-nitrogen (but not peptide) bonds"/>
    <property type="evidence" value="ECO:0007669"/>
    <property type="project" value="InterPro"/>
</dbReference>
<proteinExistence type="predicted"/>
<evidence type="ECO:0000313" key="5">
    <source>
        <dbReference type="Proteomes" id="UP000024329"/>
    </source>
</evidence>
<evidence type="ECO:0000259" key="2">
    <source>
        <dbReference type="Pfam" id="PF07969"/>
    </source>
</evidence>
<reference evidence="4 5" key="1">
    <citation type="submission" date="2014-03" db="EMBL/GenBank/DDBJ databases">
        <title>Whole genome sequence of Novosphingobium resinovorum KF1.</title>
        <authorList>
            <person name="Gan H.M."/>
            <person name="Gan H.Y."/>
            <person name="Chew T.H."/>
            <person name="Savka M.A."/>
        </authorList>
    </citation>
    <scope>NUCLEOTIDE SEQUENCE [LARGE SCALE GENOMIC DNA]</scope>
    <source>
        <strain evidence="4 5">KF1</strain>
    </source>
</reference>